<keyword evidence="2" id="KW-0479">Metal-binding</keyword>
<dbReference type="InterPro" id="IPR052035">
    <property type="entry name" value="ZnF_BED_domain_contain"/>
</dbReference>
<keyword evidence="3" id="KW-0863">Zinc-finger</keyword>
<name>A0AAU9UQ86_EUPED</name>
<dbReference type="GO" id="GO:0046983">
    <property type="term" value="F:protein dimerization activity"/>
    <property type="evidence" value="ECO:0007669"/>
    <property type="project" value="InterPro"/>
</dbReference>
<evidence type="ECO:0000256" key="4">
    <source>
        <dbReference type="ARBA" id="ARBA00022833"/>
    </source>
</evidence>
<evidence type="ECO:0000259" key="7">
    <source>
        <dbReference type="Pfam" id="PF05699"/>
    </source>
</evidence>
<dbReference type="AlphaFoldDB" id="A0AAU9UQ86"/>
<keyword evidence="4" id="KW-0862">Zinc</keyword>
<organism evidence="8 9">
    <name type="scientific">Euphydryas editha</name>
    <name type="common">Edith's checkerspot</name>
    <dbReference type="NCBI Taxonomy" id="104508"/>
    <lineage>
        <taxon>Eukaryota</taxon>
        <taxon>Metazoa</taxon>
        <taxon>Ecdysozoa</taxon>
        <taxon>Arthropoda</taxon>
        <taxon>Hexapoda</taxon>
        <taxon>Insecta</taxon>
        <taxon>Pterygota</taxon>
        <taxon>Neoptera</taxon>
        <taxon>Endopterygota</taxon>
        <taxon>Lepidoptera</taxon>
        <taxon>Glossata</taxon>
        <taxon>Ditrysia</taxon>
        <taxon>Papilionoidea</taxon>
        <taxon>Nymphalidae</taxon>
        <taxon>Nymphalinae</taxon>
        <taxon>Euphydryas</taxon>
    </lineage>
</organism>
<evidence type="ECO:0000313" key="8">
    <source>
        <dbReference type="EMBL" id="CAH2101171.1"/>
    </source>
</evidence>
<gene>
    <name evidence="8" type="ORF">EEDITHA_LOCUS15956</name>
</gene>
<evidence type="ECO:0000256" key="2">
    <source>
        <dbReference type="ARBA" id="ARBA00022723"/>
    </source>
</evidence>
<dbReference type="GO" id="GO:0008270">
    <property type="term" value="F:zinc ion binding"/>
    <property type="evidence" value="ECO:0007669"/>
    <property type="project" value="UniProtKB-KW"/>
</dbReference>
<accession>A0AAU9UQ86</accession>
<dbReference type="InterPro" id="IPR008906">
    <property type="entry name" value="HATC_C_dom"/>
</dbReference>
<dbReference type="Pfam" id="PF05699">
    <property type="entry name" value="Dimer_Tnp_hAT"/>
    <property type="match status" value="1"/>
</dbReference>
<comment type="caution">
    <text evidence="8">The sequence shown here is derived from an EMBL/GenBank/DDBJ whole genome shotgun (WGS) entry which is preliminary data.</text>
</comment>
<feature type="compositionally biased region" description="Polar residues" evidence="6">
    <location>
        <begin position="382"/>
        <end position="391"/>
    </location>
</feature>
<keyword evidence="5" id="KW-0539">Nucleus</keyword>
<dbReference type="SUPFAM" id="SSF53098">
    <property type="entry name" value="Ribonuclease H-like"/>
    <property type="match status" value="1"/>
</dbReference>
<reference evidence="8" key="1">
    <citation type="submission" date="2022-03" db="EMBL/GenBank/DDBJ databases">
        <authorList>
            <person name="Tunstrom K."/>
        </authorList>
    </citation>
    <scope>NUCLEOTIDE SEQUENCE</scope>
</reference>
<dbReference type="PANTHER" id="PTHR46481:SF10">
    <property type="entry name" value="ZINC FINGER BED DOMAIN-CONTAINING PROTEIN 39"/>
    <property type="match status" value="1"/>
</dbReference>
<keyword evidence="9" id="KW-1185">Reference proteome</keyword>
<evidence type="ECO:0000313" key="9">
    <source>
        <dbReference type="Proteomes" id="UP001153954"/>
    </source>
</evidence>
<protein>
    <recommendedName>
        <fullName evidence="7">HAT C-terminal dimerisation domain-containing protein</fullName>
    </recommendedName>
</protein>
<sequence>MIIKDLQPFSIREDAGFKELINYLETGYKIPSRYILNNTLLDAQYTEVQKKLKEELESVKYVSITTDGWTSRATTSYQAETAHYLLNWELKSALLGCFECHERHTAEYIKNELNRLLIHWSIQNKIFVCVTDNAANMKAAIRLSNYEHLTCVAHTLNLVVRAGLQDCELGDLIKKIKAIVEHVHKSPVATKKLIAMQKQLRSNQKPVKLKRDVVTRWNSTLDMIERICSLQEPLEASLGILHNPVENLSEGEWQTLPDVIKILKPFKQLTREMSSGNKVTISMVLASIESMSTIIENLETNASTDSGKKLTNKIITEFKSRFKNCNRHPVLSKAALLDPRFKKLAFRFDASSYESAKDALKTELQKEFNFHKLSGERVEPNENGSTSAVSTDDTDANNDSIWKDFDALATSASASNSTVSSSIITMRQYLEERIIPRNECPSKWWKARAILYPELSNLAEKYLSVTATSVPSERTFSESGQILSERRSSIQPKRMEKILFLNMNQRFLP</sequence>
<dbReference type="InterPro" id="IPR012337">
    <property type="entry name" value="RNaseH-like_sf"/>
</dbReference>
<evidence type="ECO:0000256" key="3">
    <source>
        <dbReference type="ARBA" id="ARBA00022771"/>
    </source>
</evidence>
<dbReference type="SUPFAM" id="SSF140996">
    <property type="entry name" value="Hermes dimerisation domain"/>
    <property type="match status" value="1"/>
</dbReference>
<feature type="domain" description="HAT C-terminal dimerisation" evidence="7">
    <location>
        <begin position="427"/>
        <end position="502"/>
    </location>
</feature>
<dbReference type="GO" id="GO:0005634">
    <property type="term" value="C:nucleus"/>
    <property type="evidence" value="ECO:0007669"/>
    <property type="project" value="UniProtKB-SubCell"/>
</dbReference>
<feature type="region of interest" description="Disordered" evidence="6">
    <location>
        <begin position="373"/>
        <end position="395"/>
    </location>
</feature>
<dbReference type="EMBL" id="CAKOGL010000023">
    <property type="protein sequence ID" value="CAH2101171.1"/>
    <property type="molecule type" value="Genomic_DNA"/>
</dbReference>
<evidence type="ECO:0000256" key="6">
    <source>
        <dbReference type="SAM" id="MobiDB-lite"/>
    </source>
</evidence>
<comment type="subcellular location">
    <subcellularLocation>
        <location evidence="1">Nucleus</location>
    </subcellularLocation>
</comment>
<evidence type="ECO:0000256" key="5">
    <source>
        <dbReference type="ARBA" id="ARBA00023242"/>
    </source>
</evidence>
<dbReference type="PANTHER" id="PTHR46481">
    <property type="entry name" value="ZINC FINGER BED DOMAIN-CONTAINING PROTEIN 4"/>
    <property type="match status" value="1"/>
</dbReference>
<evidence type="ECO:0000256" key="1">
    <source>
        <dbReference type="ARBA" id="ARBA00004123"/>
    </source>
</evidence>
<proteinExistence type="predicted"/>
<dbReference type="Proteomes" id="UP001153954">
    <property type="component" value="Unassembled WGS sequence"/>
</dbReference>